<proteinExistence type="predicted"/>
<reference evidence="1" key="1">
    <citation type="submission" date="2018-02" db="EMBL/GenBank/DDBJ databases">
        <title>Rhizophora mucronata_Transcriptome.</title>
        <authorList>
            <person name="Meera S.P."/>
            <person name="Sreeshan A."/>
            <person name="Augustine A."/>
        </authorList>
    </citation>
    <scope>NUCLEOTIDE SEQUENCE</scope>
    <source>
        <tissue evidence="1">Leaf</tissue>
    </source>
</reference>
<protein>
    <submittedName>
        <fullName evidence="1">Uncharacterized protein</fullName>
    </submittedName>
</protein>
<organism evidence="1">
    <name type="scientific">Rhizophora mucronata</name>
    <name type="common">Asiatic mangrove</name>
    <dbReference type="NCBI Taxonomy" id="61149"/>
    <lineage>
        <taxon>Eukaryota</taxon>
        <taxon>Viridiplantae</taxon>
        <taxon>Streptophyta</taxon>
        <taxon>Embryophyta</taxon>
        <taxon>Tracheophyta</taxon>
        <taxon>Spermatophyta</taxon>
        <taxon>Magnoliopsida</taxon>
        <taxon>eudicotyledons</taxon>
        <taxon>Gunneridae</taxon>
        <taxon>Pentapetalae</taxon>
        <taxon>rosids</taxon>
        <taxon>fabids</taxon>
        <taxon>Malpighiales</taxon>
        <taxon>Rhizophoraceae</taxon>
        <taxon>Rhizophora</taxon>
    </lineage>
</organism>
<name>A0A2P2PR90_RHIMU</name>
<accession>A0A2P2PR90</accession>
<dbReference type="EMBL" id="GGEC01076764">
    <property type="protein sequence ID" value="MBX57248.1"/>
    <property type="molecule type" value="Transcribed_RNA"/>
</dbReference>
<sequence>MMECFCYANTWIVHFCCPFAIRTKYCKSIMIVASPLTCQP</sequence>
<dbReference type="AlphaFoldDB" id="A0A2P2PR90"/>
<evidence type="ECO:0000313" key="1">
    <source>
        <dbReference type="EMBL" id="MBX57248.1"/>
    </source>
</evidence>